<accession>A0A450YJ83</accession>
<proteinExistence type="predicted"/>
<gene>
    <name evidence="1" type="ORF">BECKTC1821E_GA0114239_101231</name>
</gene>
<dbReference type="EMBL" id="CAADFT010000012">
    <property type="protein sequence ID" value="VFK41590.1"/>
    <property type="molecule type" value="Genomic_DNA"/>
</dbReference>
<protein>
    <submittedName>
        <fullName evidence="1">Uncharacterized protein</fullName>
    </submittedName>
</protein>
<sequence>MNRHRRRRTCLFGVTTFSMGLFPRWIERGYYVEEDAMGVDGIVRKSGMDLFTYETGEMRFSDSLR</sequence>
<dbReference type="AlphaFoldDB" id="A0A450YJ83"/>
<name>A0A450YJ83_9GAMM</name>
<evidence type="ECO:0000313" key="1">
    <source>
        <dbReference type="EMBL" id="VFK41590.1"/>
    </source>
</evidence>
<organism evidence="1">
    <name type="scientific">Candidatus Kentrum sp. TC</name>
    <dbReference type="NCBI Taxonomy" id="2126339"/>
    <lineage>
        <taxon>Bacteria</taxon>
        <taxon>Pseudomonadati</taxon>
        <taxon>Pseudomonadota</taxon>
        <taxon>Gammaproteobacteria</taxon>
        <taxon>Candidatus Kentrum</taxon>
    </lineage>
</organism>
<reference evidence="1" key="1">
    <citation type="submission" date="2019-02" db="EMBL/GenBank/DDBJ databases">
        <authorList>
            <person name="Gruber-Vodicka R. H."/>
            <person name="Seah K. B. B."/>
        </authorList>
    </citation>
    <scope>NUCLEOTIDE SEQUENCE</scope>
    <source>
        <strain evidence="1">BECK_BZ125</strain>
    </source>
</reference>